<dbReference type="InterPro" id="IPR027417">
    <property type="entry name" value="P-loop_NTPase"/>
</dbReference>
<dbReference type="CDD" id="cd05387">
    <property type="entry name" value="BY-kinase"/>
    <property type="match status" value="1"/>
</dbReference>
<gene>
    <name evidence="12" type="ORF">ACFQXB_12910</name>
</gene>
<dbReference type="InterPro" id="IPR003856">
    <property type="entry name" value="LPS_length_determ_N"/>
</dbReference>
<evidence type="ECO:0000256" key="3">
    <source>
        <dbReference type="ARBA" id="ARBA00022692"/>
    </source>
</evidence>
<dbReference type="InterPro" id="IPR050445">
    <property type="entry name" value="Bact_polysacc_biosynth/exp"/>
</dbReference>
<dbReference type="Gene3D" id="3.40.50.300">
    <property type="entry name" value="P-loop containing nucleotide triphosphate hydrolases"/>
    <property type="match status" value="1"/>
</dbReference>
<dbReference type="Proteomes" id="UP001596516">
    <property type="component" value="Unassembled WGS sequence"/>
</dbReference>
<evidence type="ECO:0000256" key="2">
    <source>
        <dbReference type="ARBA" id="ARBA00022475"/>
    </source>
</evidence>
<comment type="caution">
    <text evidence="12">The sequence shown here is derived from an EMBL/GenBank/DDBJ whole genome shotgun (WGS) entry which is preliminary data.</text>
</comment>
<keyword evidence="3 9" id="KW-0812">Transmembrane</keyword>
<dbReference type="SUPFAM" id="SSF52540">
    <property type="entry name" value="P-loop containing nucleoside triphosphate hydrolases"/>
    <property type="match status" value="1"/>
</dbReference>
<name>A0ABW2UMB2_9RHOB</name>
<evidence type="ECO:0000259" key="11">
    <source>
        <dbReference type="Pfam" id="PF13807"/>
    </source>
</evidence>
<evidence type="ECO:0000256" key="4">
    <source>
        <dbReference type="ARBA" id="ARBA00022741"/>
    </source>
</evidence>
<dbReference type="RefSeq" id="WP_377404384.1">
    <property type="nucleotide sequence ID" value="NZ_JBHTFQ010000006.1"/>
</dbReference>
<dbReference type="Pfam" id="PF13807">
    <property type="entry name" value="GNVR"/>
    <property type="match status" value="1"/>
</dbReference>
<feature type="coiled-coil region" evidence="8">
    <location>
        <begin position="190"/>
        <end position="239"/>
    </location>
</feature>
<keyword evidence="4" id="KW-0547">Nucleotide-binding</keyword>
<dbReference type="PANTHER" id="PTHR32309">
    <property type="entry name" value="TYROSINE-PROTEIN KINASE"/>
    <property type="match status" value="1"/>
</dbReference>
<feature type="domain" description="Polysaccharide chain length determinant N-terminal" evidence="10">
    <location>
        <begin position="7"/>
        <end position="94"/>
    </location>
</feature>
<feature type="transmembrane region" description="Helical" evidence="9">
    <location>
        <begin position="21"/>
        <end position="44"/>
    </location>
</feature>
<evidence type="ECO:0000259" key="10">
    <source>
        <dbReference type="Pfam" id="PF02706"/>
    </source>
</evidence>
<evidence type="ECO:0000256" key="1">
    <source>
        <dbReference type="ARBA" id="ARBA00004651"/>
    </source>
</evidence>
<evidence type="ECO:0000256" key="9">
    <source>
        <dbReference type="SAM" id="Phobius"/>
    </source>
</evidence>
<keyword evidence="5" id="KW-0067">ATP-binding</keyword>
<comment type="subcellular location">
    <subcellularLocation>
        <location evidence="1">Cell membrane</location>
        <topology evidence="1">Multi-pass membrane protein</topology>
    </subcellularLocation>
</comment>
<feature type="coiled-coil region" evidence="8">
    <location>
        <begin position="267"/>
        <end position="321"/>
    </location>
</feature>
<sequence length="654" mass="69596">MQEREPDVKDLLALVRRQAGLVLAAAALVVALGMAFLLIATPVYQATALVLIDPADKNLLDPRESGASSAASDSARVDSEVEILRADATVLAVIARDPQAADPGLSRPRLRERLGQALGLRDAASAPSEAMLLRQLREATTVRRRGLTHLIGVTVRSPDPARAAYLANATVETYIARQVAAKSTALRAARDVLLARLDAAQATLSEAERRLDDYLARSAAEAEQDLVAARQRLAAAEAAWERGDWQELSSPSEEHARGDAGAAFGVVQALRASVAQHEARAAALRAAPDPDPAAFALRQEAEIARRQYQLHLERLRALEVQADLQLADSRIVSAAIVPLHPSFPDKRQILALSLVLGLVAGVGLALLKEYFIGGVTSARQLQNILHLPMAGTVPRLAASMSRPADMVACAPLSPFPEAIRGLRASLDRMLAGEGGKVILVTSSLPQEGKSTLALALARTHALAGKRVLLVDSDLRRPSLHRLLDLVPDLSLLDYLRDPAEAGTSFCARDPLSGAEVILGAGAAESPTDQLLASEGFAALLGEARAAFDVIVLDSPPVLPVVDTRYIAPLADAVVLVVRAGETAQGDLRQSVAQLQEVMRPGAALCLALNQEDESACRSRYYTDDPAETSRGLRFGRWVWRGGRGAPVPLRPPGE</sequence>
<keyword evidence="8" id="KW-0175">Coiled coil</keyword>
<dbReference type="Pfam" id="PF02706">
    <property type="entry name" value="Wzz"/>
    <property type="match status" value="1"/>
</dbReference>
<accession>A0ABW2UMB2</accession>
<dbReference type="PANTHER" id="PTHR32309:SF13">
    <property type="entry name" value="FERRIC ENTEROBACTIN TRANSPORT PROTEIN FEPE"/>
    <property type="match status" value="1"/>
</dbReference>
<evidence type="ECO:0000256" key="8">
    <source>
        <dbReference type="SAM" id="Coils"/>
    </source>
</evidence>
<evidence type="ECO:0000256" key="6">
    <source>
        <dbReference type="ARBA" id="ARBA00022989"/>
    </source>
</evidence>
<reference evidence="13" key="1">
    <citation type="journal article" date="2019" name="Int. J. Syst. Evol. Microbiol.">
        <title>The Global Catalogue of Microorganisms (GCM) 10K type strain sequencing project: providing services to taxonomists for standard genome sequencing and annotation.</title>
        <authorList>
            <consortium name="The Broad Institute Genomics Platform"/>
            <consortium name="The Broad Institute Genome Sequencing Center for Infectious Disease"/>
            <person name="Wu L."/>
            <person name="Ma J."/>
        </authorList>
    </citation>
    <scope>NUCLEOTIDE SEQUENCE [LARGE SCALE GENOMIC DNA]</scope>
    <source>
        <strain evidence="13">CGMCC 1.12750</strain>
    </source>
</reference>
<evidence type="ECO:0000313" key="12">
    <source>
        <dbReference type="EMBL" id="MFC7705098.1"/>
    </source>
</evidence>
<evidence type="ECO:0000256" key="5">
    <source>
        <dbReference type="ARBA" id="ARBA00022840"/>
    </source>
</evidence>
<organism evidence="12 13">
    <name type="scientific">Plastorhodobacter daqingensis</name>
    <dbReference type="NCBI Taxonomy" id="1387281"/>
    <lineage>
        <taxon>Bacteria</taxon>
        <taxon>Pseudomonadati</taxon>
        <taxon>Pseudomonadota</taxon>
        <taxon>Alphaproteobacteria</taxon>
        <taxon>Rhodobacterales</taxon>
        <taxon>Paracoccaceae</taxon>
        <taxon>Plastorhodobacter</taxon>
    </lineage>
</organism>
<feature type="domain" description="Tyrosine-protein kinase G-rich" evidence="11">
    <location>
        <begin position="297"/>
        <end position="369"/>
    </location>
</feature>
<dbReference type="InterPro" id="IPR005702">
    <property type="entry name" value="Wzc-like_C"/>
</dbReference>
<proteinExistence type="predicted"/>
<keyword evidence="6 9" id="KW-1133">Transmembrane helix</keyword>
<dbReference type="InterPro" id="IPR032807">
    <property type="entry name" value="GNVR"/>
</dbReference>
<keyword evidence="13" id="KW-1185">Reference proteome</keyword>
<evidence type="ECO:0000313" key="13">
    <source>
        <dbReference type="Proteomes" id="UP001596516"/>
    </source>
</evidence>
<keyword evidence="7 9" id="KW-0472">Membrane</keyword>
<dbReference type="EMBL" id="JBHTFQ010000006">
    <property type="protein sequence ID" value="MFC7705098.1"/>
    <property type="molecule type" value="Genomic_DNA"/>
</dbReference>
<keyword evidence="2" id="KW-1003">Cell membrane</keyword>
<protein>
    <submittedName>
        <fullName evidence="12">Wzz/FepE/Etk N-terminal domain-containing protein</fullName>
    </submittedName>
</protein>
<evidence type="ECO:0000256" key="7">
    <source>
        <dbReference type="ARBA" id="ARBA00023136"/>
    </source>
</evidence>